<dbReference type="Proteomes" id="UP000284605">
    <property type="component" value="Unassembled WGS sequence"/>
</dbReference>
<dbReference type="GO" id="GO:0003677">
    <property type="term" value="F:DNA binding"/>
    <property type="evidence" value="ECO:0007669"/>
    <property type="project" value="InterPro"/>
</dbReference>
<comment type="caution">
    <text evidence="2">The sequence shown here is derived from an EMBL/GenBank/DDBJ whole genome shotgun (WGS) entry which is preliminary data.</text>
</comment>
<evidence type="ECO:0000313" key="2">
    <source>
        <dbReference type="EMBL" id="RJF86472.1"/>
    </source>
</evidence>
<dbReference type="InterPro" id="IPR000792">
    <property type="entry name" value="Tscrpt_reg_LuxR_C"/>
</dbReference>
<dbReference type="AlphaFoldDB" id="A0A418W8Z1"/>
<evidence type="ECO:0000259" key="1">
    <source>
        <dbReference type="SMART" id="SM00421"/>
    </source>
</evidence>
<feature type="domain" description="HTH luxR-type" evidence="1">
    <location>
        <begin position="296"/>
        <end position="353"/>
    </location>
</feature>
<keyword evidence="3" id="KW-1185">Reference proteome</keyword>
<accession>A0A418W8Z1</accession>
<dbReference type="Gene3D" id="1.10.10.10">
    <property type="entry name" value="Winged helix-like DNA-binding domain superfamily/Winged helix DNA-binding domain"/>
    <property type="match status" value="1"/>
</dbReference>
<dbReference type="SMART" id="SM00421">
    <property type="entry name" value="HTH_LUXR"/>
    <property type="match status" value="1"/>
</dbReference>
<organism evidence="2 3">
    <name type="scientific">Oleomonas cavernae</name>
    <dbReference type="NCBI Taxonomy" id="2320859"/>
    <lineage>
        <taxon>Bacteria</taxon>
        <taxon>Pseudomonadati</taxon>
        <taxon>Pseudomonadota</taxon>
        <taxon>Alphaproteobacteria</taxon>
        <taxon>Acetobacterales</taxon>
        <taxon>Acetobacteraceae</taxon>
        <taxon>Oleomonas</taxon>
    </lineage>
</organism>
<dbReference type="GO" id="GO:0006355">
    <property type="term" value="P:regulation of DNA-templated transcription"/>
    <property type="evidence" value="ECO:0007669"/>
    <property type="project" value="InterPro"/>
</dbReference>
<name>A0A418W8Z1_9PROT</name>
<evidence type="ECO:0000313" key="3">
    <source>
        <dbReference type="Proteomes" id="UP000284605"/>
    </source>
</evidence>
<dbReference type="EMBL" id="QYUK01000011">
    <property type="protein sequence ID" value="RJF86472.1"/>
    <property type="molecule type" value="Genomic_DNA"/>
</dbReference>
<dbReference type="InterPro" id="IPR036388">
    <property type="entry name" value="WH-like_DNA-bd_sf"/>
</dbReference>
<dbReference type="OrthoDB" id="6697591at2"/>
<sequence>MSERERLADEIYAAAWLPSLWPEALKGLARLSGSFGAALVSRKNSTRWIGTPSVEPVIKAYMDGGWWTCDTRAARAAALLYPGFVADNELYSPEELEHDTFYVDFLRKFGLGWSLVSAIPSRDQGAMILSVERLLEAGPVDPSLVRVLDPYRFHFAQAVQISERLGTEQAQTASRILKVLGLPAAVIGDDGRVMAVNSLFEDLRGRLVARAFGRVGVSYRPAAKLLDQEVSRLVSTAVAVPVAIPVPVSEEGPALVLRLVPVRREAGDIFARAVAILVVTPLECGAPPPAPILQGLFDLSPMEAKVAGGIASGGTIETIARTHGKSRETIRSQLRSIFSKTGTTRQAELVGLLARAQINLTV</sequence>
<proteinExistence type="predicted"/>
<dbReference type="SUPFAM" id="SSF46894">
    <property type="entry name" value="C-terminal effector domain of the bipartite response regulators"/>
    <property type="match status" value="1"/>
</dbReference>
<gene>
    <name evidence="2" type="ORF">D3874_05055</name>
</gene>
<protein>
    <submittedName>
        <fullName evidence="2">LuxR family transcriptional regulator</fullName>
    </submittedName>
</protein>
<dbReference type="RefSeq" id="WP_119777109.1">
    <property type="nucleotide sequence ID" value="NZ_QYUK01000011.1"/>
</dbReference>
<reference evidence="2 3" key="1">
    <citation type="submission" date="2018-09" db="EMBL/GenBank/DDBJ databases">
        <authorList>
            <person name="Zhu H."/>
        </authorList>
    </citation>
    <scope>NUCLEOTIDE SEQUENCE [LARGE SCALE GENOMIC DNA]</scope>
    <source>
        <strain evidence="2 3">K1W22B-8</strain>
    </source>
</reference>
<dbReference type="InterPro" id="IPR016032">
    <property type="entry name" value="Sig_transdc_resp-reg_C-effctor"/>
</dbReference>